<dbReference type="PROSITE" id="PS50088">
    <property type="entry name" value="ANK_REPEAT"/>
    <property type="match status" value="2"/>
</dbReference>
<dbReference type="SUPFAM" id="SSF48403">
    <property type="entry name" value="Ankyrin repeat"/>
    <property type="match status" value="1"/>
</dbReference>
<reference evidence="4 5" key="1">
    <citation type="submission" date="2017-10" db="EMBL/GenBank/DDBJ databases">
        <title>Genomics of the genus Arcobacter.</title>
        <authorList>
            <person name="Perez-Cataluna A."/>
            <person name="Figueras M.J."/>
        </authorList>
    </citation>
    <scope>NUCLEOTIDE SEQUENCE [LARGE SCALE GENOMIC DNA]</scope>
    <source>
        <strain evidence="4 5">F26</strain>
    </source>
</reference>
<organism evidence="4 5">
    <name type="scientific">Arcobacter cloacae</name>
    <dbReference type="NCBI Taxonomy" id="1054034"/>
    <lineage>
        <taxon>Bacteria</taxon>
        <taxon>Pseudomonadati</taxon>
        <taxon>Campylobacterota</taxon>
        <taxon>Epsilonproteobacteria</taxon>
        <taxon>Campylobacterales</taxon>
        <taxon>Arcobacteraceae</taxon>
        <taxon>Arcobacter</taxon>
    </lineage>
</organism>
<keyword evidence="2 3" id="KW-0040">ANK repeat</keyword>
<dbReference type="InterPro" id="IPR002110">
    <property type="entry name" value="Ankyrin_rpt"/>
</dbReference>
<dbReference type="AlphaFoldDB" id="A0A4Q0ZCY1"/>
<sequence length="159" mass="18273">MQTKIDELNRYEEFEQIAFNCARHGKTEDLKIMLNTGMSVDLYDNKGNTLLMLAAYNGNFETTKLLIDFGANIDKKNFKGQTPLGGVCFKGDKKIAELLVTKGANIYENNGFKTTPLMFAAIFGNYEIVKFFSEIEKNSKITYSLYLSKFIYFFKRLFK</sequence>
<feature type="repeat" description="ANK" evidence="3">
    <location>
        <begin position="46"/>
        <end position="78"/>
    </location>
</feature>
<dbReference type="Gene3D" id="1.25.40.20">
    <property type="entry name" value="Ankyrin repeat-containing domain"/>
    <property type="match status" value="1"/>
</dbReference>
<evidence type="ECO:0000256" key="2">
    <source>
        <dbReference type="ARBA" id="ARBA00023043"/>
    </source>
</evidence>
<proteinExistence type="predicted"/>
<dbReference type="Pfam" id="PF00023">
    <property type="entry name" value="Ank"/>
    <property type="match status" value="1"/>
</dbReference>
<evidence type="ECO:0000313" key="5">
    <source>
        <dbReference type="Proteomes" id="UP000290870"/>
    </source>
</evidence>
<gene>
    <name evidence="4" type="ORF">CRU90_07295</name>
</gene>
<dbReference type="EMBL" id="PDJZ01000006">
    <property type="protein sequence ID" value="RXJ84197.1"/>
    <property type="molecule type" value="Genomic_DNA"/>
</dbReference>
<feature type="repeat" description="ANK" evidence="3">
    <location>
        <begin position="79"/>
        <end position="111"/>
    </location>
</feature>
<evidence type="ECO:0000256" key="3">
    <source>
        <dbReference type="PROSITE-ProRule" id="PRU00023"/>
    </source>
</evidence>
<evidence type="ECO:0000256" key="1">
    <source>
        <dbReference type="ARBA" id="ARBA00022737"/>
    </source>
</evidence>
<dbReference type="Proteomes" id="UP000290870">
    <property type="component" value="Unassembled WGS sequence"/>
</dbReference>
<dbReference type="Pfam" id="PF12796">
    <property type="entry name" value="Ank_2"/>
    <property type="match status" value="1"/>
</dbReference>
<protein>
    <submittedName>
        <fullName evidence="4">Uncharacterized protein</fullName>
    </submittedName>
</protein>
<dbReference type="OrthoDB" id="671583at2"/>
<evidence type="ECO:0000313" key="4">
    <source>
        <dbReference type="EMBL" id="RXJ84197.1"/>
    </source>
</evidence>
<dbReference type="RefSeq" id="WP_128986626.1">
    <property type="nucleotide sequence ID" value="NZ_PDJZ01000006.1"/>
</dbReference>
<dbReference type="PANTHER" id="PTHR24171">
    <property type="entry name" value="ANKYRIN REPEAT DOMAIN-CONTAINING PROTEIN 39-RELATED"/>
    <property type="match status" value="1"/>
</dbReference>
<accession>A0A4Q0ZCY1</accession>
<dbReference type="InterPro" id="IPR036770">
    <property type="entry name" value="Ankyrin_rpt-contain_sf"/>
</dbReference>
<keyword evidence="1" id="KW-0677">Repeat</keyword>
<comment type="caution">
    <text evidence="4">The sequence shown here is derived from an EMBL/GenBank/DDBJ whole genome shotgun (WGS) entry which is preliminary data.</text>
</comment>
<dbReference type="PROSITE" id="PS50297">
    <property type="entry name" value="ANK_REP_REGION"/>
    <property type="match status" value="2"/>
</dbReference>
<name>A0A4Q0ZCY1_9BACT</name>
<dbReference type="PANTHER" id="PTHR24171:SF9">
    <property type="entry name" value="ANKYRIN REPEAT DOMAIN-CONTAINING PROTEIN 39"/>
    <property type="match status" value="1"/>
</dbReference>
<dbReference type="SMART" id="SM00248">
    <property type="entry name" value="ANK"/>
    <property type="match status" value="3"/>
</dbReference>